<dbReference type="EMBL" id="CCDI010000002">
    <property type="protein sequence ID" value="CDQ23665.1"/>
    <property type="molecule type" value="Genomic_DNA"/>
</dbReference>
<dbReference type="InterPro" id="IPR009061">
    <property type="entry name" value="DNA-bd_dom_put_sf"/>
</dbReference>
<dbReference type="AlphaFoldDB" id="A0A024P497"/>
<gene>
    <name evidence="1" type="ORF">BN983_01916</name>
</gene>
<accession>A0A024P497</accession>
<dbReference type="Proteomes" id="UP000028868">
    <property type="component" value="Unassembled WGS sequence"/>
</dbReference>
<dbReference type="RefSeq" id="WP_051744096.1">
    <property type="nucleotide sequence ID" value="NZ_CCDH010000003.1"/>
</dbReference>
<reference evidence="2" key="1">
    <citation type="submission" date="2014-03" db="EMBL/GenBank/DDBJ databases">
        <authorList>
            <person name="Urmite Genomes U."/>
        </authorList>
    </citation>
    <scope>NUCLEOTIDE SEQUENCE [LARGE SCALE GENOMIC DNA]</scope>
    <source>
        <strain evidence="2">HD-03</strain>
    </source>
</reference>
<evidence type="ECO:0008006" key="3">
    <source>
        <dbReference type="Google" id="ProtNLM"/>
    </source>
</evidence>
<comment type="caution">
    <text evidence="1">The sequence shown here is derived from an EMBL/GenBank/DDBJ whole genome shotgun (WGS) entry which is preliminary data.</text>
</comment>
<name>A0A024P497_9BACI</name>
<protein>
    <recommendedName>
        <fullName evidence="3">HTH merR-type domain-containing protein</fullName>
    </recommendedName>
</protein>
<organism evidence="1 2">
    <name type="scientific">Halobacillus karajensis</name>
    <dbReference type="NCBI Taxonomy" id="195088"/>
    <lineage>
        <taxon>Bacteria</taxon>
        <taxon>Bacillati</taxon>
        <taxon>Bacillota</taxon>
        <taxon>Bacilli</taxon>
        <taxon>Bacillales</taxon>
        <taxon>Bacillaceae</taxon>
        <taxon>Halobacillus</taxon>
    </lineage>
</organism>
<reference evidence="1 2" key="2">
    <citation type="submission" date="2014-05" db="EMBL/GenBank/DDBJ databases">
        <title>Draft genome sequence of Halobacillus karajensis HK-03.</title>
        <authorList>
            <person name="Khelaifia S."/>
            <person name="Croce O."/>
            <person name="Lagier J.C."/>
            <person name="Raoult D."/>
        </authorList>
    </citation>
    <scope>NUCLEOTIDE SEQUENCE [LARGE SCALE GENOMIC DNA]</scope>
    <source>
        <strain evidence="1 2">HD-03</strain>
    </source>
</reference>
<evidence type="ECO:0000313" key="2">
    <source>
        <dbReference type="Proteomes" id="UP000028868"/>
    </source>
</evidence>
<evidence type="ECO:0000313" key="1">
    <source>
        <dbReference type="EMBL" id="CDQ23665.1"/>
    </source>
</evidence>
<sequence>MNDSNNYGFFAKEVALKLDIKPSTLRQWALALEEEGYEFQRNDKDQRIYYDRDISMFFELKKLIEKKRSRQDAIKAVAKMYRDRENAEKTLSVIDEKPDHIYIFNSSMVY</sequence>
<dbReference type="Gene3D" id="1.10.1660.10">
    <property type="match status" value="1"/>
</dbReference>
<dbReference type="SUPFAM" id="SSF46955">
    <property type="entry name" value="Putative DNA-binding domain"/>
    <property type="match status" value="1"/>
</dbReference>
<proteinExistence type="predicted"/>
<keyword evidence="2" id="KW-1185">Reference proteome</keyword>